<dbReference type="PANTHER" id="PTHR33164:SF95">
    <property type="entry name" value="TRANSCRIPTIONAL REGULATOR"/>
    <property type="match status" value="1"/>
</dbReference>
<evidence type="ECO:0000259" key="4">
    <source>
        <dbReference type="PROSITE" id="PS50995"/>
    </source>
</evidence>
<sequence length="154" mass="17809">MTSKSHSKLYSRPGFLIRRLHQIHCALFLEETKEFNVTPVQYSLLSVLEEYGEMDQLTLALRLGLERTSVAEVIPRLEERSLLERRVNESDKRMKMVKISRKGKNLLKKMSDLAAKAHERTIEALDESDKAVFLDLMTKLVKENNEFGKAPFKS</sequence>
<dbReference type="InterPro" id="IPR036388">
    <property type="entry name" value="WH-like_DNA-bd_sf"/>
</dbReference>
<feature type="domain" description="HTH marR-type" evidence="4">
    <location>
        <begin position="6"/>
        <end position="142"/>
    </location>
</feature>
<dbReference type="PROSITE" id="PS01117">
    <property type="entry name" value="HTH_MARR_1"/>
    <property type="match status" value="1"/>
</dbReference>
<accession>A0A095TDR9</accession>
<dbReference type="PRINTS" id="PR00598">
    <property type="entry name" value="HTHMARR"/>
</dbReference>
<dbReference type="Pfam" id="PF01047">
    <property type="entry name" value="MarR"/>
    <property type="match status" value="1"/>
</dbReference>
<dbReference type="STRING" id="642227.HA49_06045"/>
<protein>
    <submittedName>
        <fullName evidence="5">MarR family transcriptional regulator</fullName>
    </submittedName>
</protein>
<dbReference type="PANTHER" id="PTHR33164">
    <property type="entry name" value="TRANSCRIPTIONAL REGULATOR, MARR FAMILY"/>
    <property type="match status" value="1"/>
</dbReference>
<gene>
    <name evidence="5" type="ORF">HA49_06045</name>
</gene>
<dbReference type="InterPro" id="IPR000835">
    <property type="entry name" value="HTH_MarR-typ"/>
</dbReference>
<dbReference type="RefSeq" id="WP_038017865.1">
    <property type="nucleotide sequence ID" value="NZ_JPKR02000004.1"/>
</dbReference>
<evidence type="ECO:0000313" key="5">
    <source>
        <dbReference type="EMBL" id="KGD74857.1"/>
    </source>
</evidence>
<organism evidence="5 6">
    <name type="scientific">Tatumella morbirosei</name>
    <dbReference type="NCBI Taxonomy" id="642227"/>
    <lineage>
        <taxon>Bacteria</taxon>
        <taxon>Pseudomonadati</taxon>
        <taxon>Pseudomonadota</taxon>
        <taxon>Gammaproteobacteria</taxon>
        <taxon>Enterobacterales</taxon>
        <taxon>Erwiniaceae</taxon>
        <taxon>Tatumella</taxon>
    </lineage>
</organism>
<keyword evidence="3" id="KW-0804">Transcription</keyword>
<dbReference type="eggNOG" id="COG1846">
    <property type="taxonomic scope" value="Bacteria"/>
</dbReference>
<dbReference type="GO" id="GO:0003700">
    <property type="term" value="F:DNA-binding transcription factor activity"/>
    <property type="evidence" value="ECO:0007669"/>
    <property type="project" value="InterPro"/>
</dbReference>
<dbReference type="SUPFAM" id="SSF46785">
    <property type="entry name" value="Winged helix' DNA-binding domain"/>
    <property type="match status" value="1"/>
</dbReference>
<dbReference type="AlphaFoldDB" id="A0A095TDR9"/>
<dbReference type="Proteomes" id="UP000029577">
    <property type="component" value="Unassembled WGS sequence"/>
</dbReference>
<dbReference type="EMBL" id="JPKR02000004">
    <property type="protein sequence ID" value="KGD74857.1"/>
    <property type="molecule type" value="Genomic_DNA"/>
</dbReference>
<keyword evidence="2" id="KW-0238">DNA-binding</keyword>
<evidence type="ECO:0000313" key="6">
    <source>
        <dbReference type="Proteomes" id="UP000029577"/>
    </source>
</evidence>
<dbReference type="PROSITE" id="PS50995">
    <property type="entry name" value="HTH_MARR_2"/>
    <property type="match status" value="1"/>
</dbReference>
<dbReference type="InterPro" id="IPR036390">
    <property type="entry name" value="WH_DNA-bd_sf"/>
</dbReference>
<keyword evidence="1" id="KW-0805">Transcription regulation</keyword>
<reference evidence="5" key="1">
    <citation type="submission" date="2014-12" db="EMBL/GenBank/DDBJ databases">
        <title>The draft genome of the Tatumella morbirosei type strain, LMG23360T isolated from pineapple rot.</title>
        <authorList>
            <person name="Smits T.H."/>
            <person name="Palmer M."/>
            <person name="Venter S.N."/>
            <person name="Duffy B."/>
            <person name="Steenkamp E.T."/>
            <person name="Chan W.Y."/>
            <person name="Coutinho T.A."/>
            <person name="Coetzee M.P."/>
            <person name="De Maayer P."/>
        </authorList>
    </citation>
    <scope>NUCLEOTIDE SEQUENCE [LARGE SCALE GENOMIC DNA]</scope>
    <source>
        <strain evidence="5">LMG 23360</strain>
    </source>
</reference>
<dbReference type="InterPro" id="IPR023187">
    <property type="entry name" value="Tscrpt_reg_MarR-type_CS"/>
</dbReference>
<keyword evidence="6" id="KW-1185">Reference proteome</keyword>
<dbReference type="GO" id="GO:0003677">
    <property type="term" value="F:DNA binding"/>
    <property type="evidence" value="ECO:0007669"/>
    <property type="project" value="UniProtKB-KW"/>
</dbReference>
<dbReference type="OrthoDB" id="4549026at2"/>
<dbReference type="InterPro" id="IPR039422">
    <property type="entry name" value="MarR/SlyA-like"/>
</dbReference>
<dbReference type="SMART" id="SM00347">
    <property type="entry name" value="HTH_MARR"/>
    <property type="match status" value="1"/>
</dbReference>
<dbReference type="Gene3D" id="1.10.10.10">
    <property type="entry name" value="Winged helix-like DNA-binding domain superfamily/Winged helix DNA-binding domain"/>
    <property type="match status" value="1"/>
</dbReference>
<evidence type="ECO:0000256" key="2">
    <source>
        <dbReference type="ARBA" id="ARBA00023125"/>
    </source>
</evidence>
<evidence type="ECO:0000256" key="3">
    <source>
        <dbReference type="ARBA" id="ARBA00023163"/>
    </source>
</evidence>
<dbReference type="GO" id="GO:0006950">
    <property type="term" value="P:response to stress"/>
    <property type="evidence" value="ECO:0007669"/>
    <property type="project" value="TreeGrafter"/>
</dbReference>
<evidence type="ECO:0000256" key="1">
    <source>
        <dbReference type="ARBA" id="ARBA00023015"/>
    </source>
</evidence>
<proteinExistence type="predicted"/>
<name>A0A095TDR9_9GAMM</name>
<comment type="caution">
    <text evidence="5">The sequence shown here is derived from an EMBL/GenBank/DDBJ whole genome shotgun (WGS) entry which is preliminary data.</text>
</comment>